<feature type="transmembrane region" description="Helical" evidence="1">
    <location>
        <begin position="132"/>
        <end position="150"/>
    </location>
</feature>
<dbReference type="EMBL" id="JAOUSF010000005">
    <property type="protein sequence ID" value="MCU9614780.1"/>
    <property type="molecule type" value="Genomic_DNA"/>
</dbReference>
<organism evidence="3 4">
    <name type="scientific">Perspicuibacillus lycopersici</name>
    <dbReference type="NCBI Taxonomy" id="1325689"/>
    <lineage>
        <taxon>Bacteria</taxon>
        <taxon>Bacillati</taxon>
        <taxon>Bacillota</taxon>
        <taxon>Bacilli</taxon>
        <taxon>Bacillales</taxon>
        <taxon>Bacillaceae</taxon>
        <taxon>Perspicuibacillus</taxon>
    </lineage>
</organism>
<evidence type="ECO:0000256" key="1">
    <source>
        <dbReference type="SAM" id="Phobius"/>
    </source>
</evidence>
<dbReference type="Proteomes" id="UP001209318">
    <property type="component" value="Unassembled WGS sequence"/>
</dbReference>
<feature type="transmembrane region" description="Helical" evidence="1">
    <location>
        <begin position="58"/>
        <end position="75"/>
    </location>
</feature>
<dbReference type="SUPFAM" id="SSF109604">
    <property type="entry name" value="HD-domain/PDEase-like"/>
    <property type="match status" value="1"/>
</dbReference>
<keyword evidence="1" id="KW-1133">Transmembrane helix</keyword>
<feature type="transmembrane region" description="Helical" evidence="1">
    <location>
        <begin position="156"/>
        <end position="178"/>
    </location>
</feature>
<feature type="transmembrane region" description="Helical" evidence="1">
    <location>
        <begin position="20"/>
        <end position="38"/>
    </location>
</feature>
<dbReference type="InterPro" id="IPR048436">
    <property type="entry name" value="MASE12"/>
</dbReference>
<evidence type="ECO:0000313" key="3">
    <source>
        <dbReference type="EMBL" id="MCU9614780.1"/>
    </source>
</evidence>
<reference evidence="3" key="1">
    <citation type="submission" date="2022-10" db="EMBL/GenBank/DDBJ databases">
        <title>Description of Fervidibacillus gen. nov. in the family Fervidibacillaceae fam. nov. with two species, Fervidibacillus albus sp. nov., and Fervidibacillus halotolerans sp. nov., isolated from tidal flat sediments.</title>
        <authorList>
            <person name="Kwon K.K."/>
            <person name="Yang S.-H."/>
        </authorList>
    </citation>
    <scope>NUCLEOTIDE SEQUENCE</scope>
    <source>
        <strain evidence="3">JCM 19140</strain>
    </source>
</reference>
<dbReference type="PROSITE" id="PS51832">
    <property type="entry name" value="HD_GYP"/>
    <property type="match status" value="1"/>
</dbReference>
<name>A0AAE3IUB8_9BACI</name>
<dbReference type="InterPro" id="IPR003607">
    <property type="entry name" value="HD/PDEase_dom"/>
</dbReference>
<dbReference type="AlphaFoldDB" id="A0AAE3IUB8"/>
<keyword evidence="4" id="KW-1185">Reference proteome</keyword>
<dbReference type="Pfam" id="PF13487">
    <property type="entry name" value="HD_5"/>
    <property type="match status" value="1"/>
</dbReference>
<dbReference type="InterPro" id="IPR037522">
    <property type="entry name" value="HD_GYP_dom"/>
</dbReference>
<sequence>MKKTLQDSLLYEEKQATIWFLWLFNTLFFVYDIFYSYFFPRLPWGMDIAVSDISVLNYVLYIAIIALLPISIYLIKTNRPENIKYIYFLTYMILNILDDIWIYVLNDVPYSSGNIIEIVLVLFSPIFTNKRFFYLVSFGTMGKYILIGLLTKDPVVIFPLLIVIVLSIIASILLHRFLSYVEAVKMSFDHQIESIVKGIIGTLELKDPYTRGHSERVAEYAYLLAEATGNFKKNELKSFYYACLLHDIGKVNIPDSILTKPGKLTDEEFALIKTHPVVGAKAVKDVDGIAENIDVIYHHHERWDGKGYPDGLIGEETPLVSRITAIADAFDAMTSSRSYRAAMSLDEAYKRILDGKGTQFDPKLVDIFKVVYPSWVEVHNNYTSKLFHETSH</sequence>
<evidence type="ECO:0000313" key="4">
    <source>
        <dbReference type="Proteomes" id="UP001209318"/>
    </source>
</evidence>
<feature type="transmembrane region" description="Helical" evidence="1">
    <location>
        <begin position="87"/>
        <end position="104"/>
    </location>
</feature>
<dbReference type="SMART" id="SM00471">
    <property type="entry name" value="HDc"/>
    <property type="match status" value="1"/>
</dbReference>
<dbReference type="Gene3D" id="1.10.3210.10">
    <property type="entry name" value="Hypothetical protein af1432"/>
    <property type="match status" value="1"/>
</dbReference>
<feature type="transmembrane region" description="Helical" evidence="1">
    <location>
        <begin position="110"/>
        <end position="127"/>
    </location>
</feature>
<protein>
    <submittedName>
        <fullName evidence="3">HD-GYP domain-containing protein</fullName>
    </submittedName>
</protein>
<dbReference type="PANTHER" id="PTHR43155">
    <property type="entry name" value="CYCLIC DI-GMP PHOSPHODIESTERASE PA4108-RELATED"/>
    <property type="match status" value="1"/>
</dbReference>
<dbReference type="Pfam" id="PF20971">
    <property type="entry name" value="MASE12"/>
    <property type="match status" value="1"/>
</dbReference>
<evidence type="ECO:0000259" key="2">
    <source>
        <dbReference type="PROSITE" id="PS51832"/>
    </source>
</evidence>
<accession>A0AAE3IUB8</accession>
<dbReference type="RefSeq" id="WP_263074101.1">
    <property type="nucleotide sequence ID" value="NZ_JAOUSF010000005.1"/>
</dbReference>
<dbReference type="CDD" id="cd00077">
    <property type="entry name" value="HDc"/>
    <property type="match status" value="1"/>
</dbReference>
<proteinExistence type="predicted"/>
<gene>
    <name evidence="3" type="ORF">OEV98_14645</name>
</gene>
<keyword evidence="1" id="KW-0812">Transmembrane</keyword>
<keyword evidence="1" id="KW-0472">Membrane</keyword>
<comment type="caution">
    <text evidence="3">The sequence shown here is derived from an EMBL/GenBank/DDBJ whole genome shotgun (WGS) entry which is preliminary data.</text>
</comment>
<feature type="domain" description="HD-GYP" evidence="2">
    <location>
        <begin position="188"/>
        <end position="384"/>
    </location>
</feature>